<evidence type="ECO:0000313" key="1">
    <source>
        <dbReference type="EMBL" id="XBS69596.1"/>
    </source>
</evidence>
<dbReference type="EMBL" id="CP157947">
    <property type="protein sequence ID" value="XBS69596.1"/>
    <property type="molecule type" value="Genomic_DNA"/>
</dbReference>
<organism evidence="1">
    <name type="scientific">Acerihabitans sp. KWT182</name>
    <dbReference type="NCBI Taxonomy" id="3157919"/>
    <lineage>
        <taxon>Bacteria</taxon>
        <taxon>Pseudomonadati</taxon>
        <taxon>Pseudomonadota</taxon>
        <taxon>Gammaproteobacteria</taxon>
        <taxon>Enterobacterales</taxon>
        <taxon>Pectobacteriaceae</taxon>
        <taxon>Acerihabitans</taxon>
    </lineage>
</organism>
<proteinExistence type="predicted"/>
<dbReference type="AlphaFoldDB" id="A0AAU7Q9N6"/>
<accession>A0AAU7Q9N6</accession>
<gene>
    <name evidence="1" type="ORF">ABK905_25230</name>
</gene>
<sequence length="174" mass="18729">MTISTTFYATSANITARDNVESGNNGKLTDALNSVKNSADNASAPSGTSVSGPFAKICDMLGLNKLMEGLTWVGNRAGDAVVKVAQLSQYAANAAQMVHDGAKVVQYGLEHGFKNLLFEVLVLFKDQFATILETWTDRVYKAGENVTFSMGVQFFLESVYNHVLKNGVQTAIAH</sequence>
<protein>
    <submittedName>
        <fullName evidence="1">Uncharacterized protein</fullName>
    </submittedName>
</protein>
<name>A0AAU7Q9N6_9GAMM</name>
<reference evidence="1" key="1">
    <citation type="submission" date="2024-06" db="EMBL/GenBank/DDBJ databases">
        <authorList>
            <person name="Coelho C."/>
            <person name="Bento M."/>
            <person name="Garcia E."/>
            <person name="Camelo A."/>
            <person name="Brandao I."/>
            <person name="Espirito Santo C."/>
            <person name="Trovao J."/>
            <person name="Verissimo A."/>
            <person name="Costa J."/>
            <person name="Tiago I."/>
        </authorList>
    </citation>
    <scope>NUCLEOTIDE SEQUENCE</scope>
    <source>
        <strain evidence="1">KWT182</strain>
    </source>
</reference>